<dbReference type="HAMAP" id="MF_00128">
    <property type="entry name" value="NrdI"/>
    <property type="match status" value="1"/>
</dbReference>
<dbReference type="InterPro" id="IPR029039">
    <property type="entry name" value="Flavoprotein-like_sf"/>
</dbReference>
<proteinExistence type="inferred from homology"/>
<dbReference type="PANTHER" id="PTHR37297:SF1">
    <property type="entry name" value="PROTEIN NRDI"/>
    <property type="match status" value="1"/>
</dbReference>
<organism evidence="6 7">
    <name type="scientific">Gordonia caeni</name>
    <dbReference type="NCBI Taxonomy" id="1007097"/>
    <lineage>
        <taxon>Bacteria</taxon>
        <taxon>Bacillati</taxon>
        <taxon>Actinomycetota</taxon>
        <taxon>Actinomycetes</taxon>
        <taxon>Mycobacteriales</taxon>
        <taxon>Gordoniaceae</taxon>
        <taxon>Gordonia</taxon>
    </lineage>
</organism>
<comment type="caution">
    <text evidence="6">The sequence shown here is derived from an EMBL/GenBank/DDBJ whole genome shotgun (WGS) entry which is preliminary data.</text>
</comment>
<evidence type="ECO:0000256" key="1">
    <source>
        <dbReference type="ARBA" id="ARBA00003999"/>
    </source>
</evidence>
<evidence type="ECO:0000256" key="3">
    <source>
        <dbReference type="ARBA" id="ARBA00020129"/>
    </source>
</evidence>
<comment type="function">
    <text evidence="1 4">Probably involved in ribonucleotide reductase function.</text>
</comment>
<evidence type="ECO:0000256" key="5">
    <source>
        <dbReference type="SAM" id="MobiDB-lite"/>
    </source>
</evidence>
<comment type="similarity">
    <text evidence="2 4">Belongs to the NrdI family.</text>
</comment>
<sequence length="174" mass="18600">MSVLSSPRAAAPTGSSSRGADDAGARLPLIVYFSSVSENTHRFVQKLGAPLRRIPLIDRDGSFRVDRPYVLISPTYGGGKARDAGGPAAGAGGGYVPKQVIRFLNNEDNRSLIRGVIAAGNTNFGEEFCMAGDIISAKCQVPYLYRFELMGTAEDVERVRAGLTEFAAGPAYRR</sequence>
<name>A0ABP7P1C4_9ACTN</name>
<evidence type="ECO:0000256" key="4">
    <source>
        <dbReference type="HAMAP-Rule" id="MF_00128"/>
    </source>
</evidence>
<dbReference type="InterPro" id="IPR004465">
    <property type="entry name" value="RNR_NrdI"/>
</dbReference>
<evidence type="ECO:0000256" key="2">
    <source>
        <dbReference type="ARBA" id="ARBA00009942"/>
    </source>
</evidence>
<dbReference type="PANTHER" id="PTHR37297">
    <property type="entry name" value="PROTEIN NRDI"/>
    <property type="match status" value="1"/>
</dbReference>
<accession>A0ABP7P1C4</accession>
<dbReference type="EMBL" id="BAAAZW010000004">
    <property type="protein sequence ID" value="GAA3957486.1"/>
    <property type="molecule type" value="Genomic_DNA"/>
</dbReference>
<dbReference type="Gene3D" id="3.40.50.360">
    <property type="match status" value="1"/>
</dbReference>
<dbReference type="NCBIfam" id="TIGR00333">
    <property type="entry name" value="nrdI"/>
    <property type="match status" value="1"/>
</dbReference>
<reference evidence="7" key="1">
    <citation type="journal article" date="2019" name="Int. J. Syst. Evol. Microbiol.">
        <title>The Global Catalogue of Microorganisms (GCM) 10K type strain sequencing project: providing services to taxonomists for standard genome sequencing and annotation.</title>
        <authorList>
            <consortium name="The Broad Institute Genomics Platform"/>
            <consortium name="The Broad Institute Genome Sequencing Center for Infectious Disease"/>
            <person name="Wu L."/>
            <person name="Ma J."/>
        </authorList>
    </citation>
    <scope>NUCLEOTIDE SEQUENCE [LARGE SCALE GENOMIC DNA]</scope>
    <source>
        <strain evidence="7">JCM 16923</strain>
    </source>
</reference>
<evidence type="ECO:0000313" key="6">
    <source>
        <dbReference type="EMBL" id="GAA3957486.1"/>
    </source>
</evidence>
<keyword evidence="7" id="KW-1185">Reference proteome</keyword>
<dbReference type="InterPro" id="IPR020852">
    <property type="entry name" value="RNR_Ib_NrdI_bac"/>
</dbReference>
<dbReference type="SUPFAM" id="SSF52218">
    <property type="entry name" value="Flavoproteins"/>
    <property type="match status" value="1"/>
</dbReference>
<dbReference type="Proteomes" id="UP001418444">
    <property type="component" value="Unassembled WGS sequence"/>
</dbReference>
<gene>
    <name evidence="4 6" type="primary">nrdI</name>
    <name evidence="6" type="ORF">GCM10022231_15890</name>
</gene>
<feature type="region of interest" description="Disordered" evidence="5">
    <location>
        <begin position="1"/>
        <end position="21"/>
    </location>
</feature>
<dbReference type="Pfam" id="PF07972">
    <property type="entry name" value="Flavodoxin_NdrI"/>
    <property type="match status" value="1"/>
</dbReference>
<protein>
    <recommendedName>
        <fullName evidence="3 4">Protein NrdI</fullName>
    </recommendedName>
</protein>
<evidence type="ECO:0000313" key="7">
    <source>
        <dbReference type="Proteomes" id="UP001418444"/>
    </source>
</evidence>